<dbReference type="InterPro" id="IPR004837">
    <property type="entry name" value="NaCa_Exmemb"/>
</dbReference>
<keyword evidence="3 9" id="KW-0109">Calcium transport</keyword>
<reference evidence="11 12" key="1">
    <citation type="submission" date="2016-11" db="EMBL/GenBank/DDBJ databases">
        <authorList>
            <person name="Jaros S."/>
            <person name="Januszkiewicz K."/>
            <person name="Wedrychowicz H."/>
        </authorList>
    </citation>
    <scope>NUCLEOTIDE SEQUENCE [LARGE SCALE GENOMIC DNA]</scope>
    <source>
        <strain evidence="11 12">DSM 3089</strain>
    </source>
</reference>
<dbReference type="InterPro" id="IPR004798">
    <property type="entry name" value="CAX-like"/>
</dbReference>
<gene>
    <name evidence="11" type="ORF">SAMN02745196_02527</name>
</gene>
<keyword evidence="12" id="KW-1185">Reference proteome</keyword>
<proteinExistence type="inferred from homology"/>
<accession>A0A1M5XYY0</accession>
<dbReference type="PANTHER" id="PTHR31503">
    <property type="entry name" value="VACUOLAR CALCIUM ION TRANSPORTER"/>
    <property type="match status" value="1"/>
</dbReference>
<evidence type="ECO:0000256" key="6">
    <source>
        <dbReference type="ARBA" id="ARBA00022989"/>
    </source>
</evidence>
<keyword evidence="2 9" id="KW-0813">Transport</keyword>
<dbReference type="AlphaFoldDB" id="A0A1M5XYY0"/>
<evidence type="ECO:0000256" key="3">
    <source>
        <dbReference type="ARBA" id="ARBA00022568"/>
    </source>
</evidence>
<sequence>MSNIFQVALYSFCMIPLAFFLGKNTEKISDYIGEKQGGLLSATIGNLPELIMGLWSLKYGMIAMAKASVIGSILCNMLLGVGIAVIYGGIKYGEQNFNKNIARTNFQMLVLSLSAMIVLATLDVYDKLSVNISKSICLEVSIVLMVIYILGLIFSLFTHKRIFETSEEIKSKKEKDKDFIYIVIKLIVLTILLNFIAEKLVFNLNIFSETYNISEEFLGIVLIPLLGNMGEIASSIISAANNKINLSIETSIGSCIQMSMFVLPIMIIAASVMGIGMNMIYSGFEVIMTVIAVIMSYIVFQDGKTYWFEGAILLSIYIIITLAYYYIA</sequence>
<feature type="transmembrane region" description="Helical" evidence="9">
    <location>
        <begin position="279"/>
        <end position="300"/>
    </location>
</feature>
<dbReference type="PANTHER" id="PTHR31503:SF22">
    <property type="entry name" value="VACUOLAR CALCIUM ION TRANSPORTER"/>
    <property type="match status" value="1"/>
</dbReference>
<keyword evidence="4 9" id="KW-0812">Transmembrane</keyword>
<dbReference type="GO" id="GO:0012505">
    <property type="term" value="C:endomembrane system"/>
    <property type="evidence" value="ECO:0007669"/>
    <property type="project" value="UniProtKB-SubCell"/>
</dbReference>
<dbReference type="GO" id="GO:0015369">
    <property type="term" value="F:calcium:proton antiporter activity"/>
    <property type="evidence" value="ECO:0007669"/>
    <property type="project" value="UniProtKB-UniRule"/>
</dbReference>
<evidence type="ECO:0000256" key="8">
    <source>
        <dbReference type="ARBA" id="ARBA00023136"/>
    </source>
</evidence>
<comment type="subcellular location">
    <subcellularLocation>
        <location evidence="1">Endomembrane system</location>
        <topology evidence="1">Multi-pass membrane protein</topology>
    </subcellularLocation>
</comment>
<keyword evidence="5 9" id="KW-0106">Calcium</keyword>
<dbReference type="STRING" id="1121306.SAMN02745196_02527"/>
<feature type="transmembrane region" description="Helical" evidence="9">
    <location>
        <begin position="69"/>
        <end position="90"/>
    </location>
</feature>
<protein>
    <recommendedName>
        <fullName evidence="9">Ca(2+)/H(+) antiporter</fullName>
    </recommendedName>
</protein>
<dbReference type="EMBL" id="FQXP01000010">
    <property type="protein sequence ID" value="SHI04748.1"/>
    <property type="molecule type" value="Genomic_DNA"/>
</dbReference>
<dbReference type="Pfam" id="PF01699">
    <property type="entry name" value="Na_Ca_ex"/>
    <property type="match status" value="2"/>
</dbReference>
<dbReference type="Proteomes" id="UP000184526">
    <property type="component" value="Unassembled WGS sequence"/>
</dbReference>
<keyword evidence="8 9" id="KW-0472">Membrane</keyword>
<feature type="transmembrane region" description="Helical" evidence="9">
    <location>
        <begin position="217"/>
        <end position="240"/>
    </location>
</feature>
<dbReference type="GO" id="GO:0016020">
    <property type="term" value="C:membrane"/>
    <property type="evidence" value="ECO:0007669"/>
    <property type="project" value="InterPro"/>
</dbReference>
<evidence type="ECO:0000313" key="12">
    <source>
        <dbReference type="Proteomes" id="UP000184526"/>
    </source>
</evidence>
<evidence type="ECO:0000259" key="10">
    <source>
        <dbReference type="Pfam" id="PF01699"/>
    </source>
</evidence>
<evidence type="ECO:0000256" key="5">
    <source>
        <dbReference type="ARBA" id="ARBA00022837"/>
    </source>
</evidence>
<feature type="transmembrane region" description="Helical" evidence="9">
    <location>
        <begin position="307"/>
        <end position="327"/>
    </location>
</feature>
<dbReference type="RefSeq" id="WP_072832376.1">
    <property type="nucleotide sequence ID" value="NZ_FQXP01000010.1"/>
</dbReference>
<feature type="transmembrane region" description="Helical" evidence="9">
    <location>
        <begin position="6"/>
        <end position="25"/>
    </location>
</feature>
<evidence type="ECO:0000256" key="2">
    <source>
        <dbReference type="ARBA" id="ARBA00022448"/>
    </source>
</evidence>
<keyword evidence="7 9" id="KW-0406">Ion transport</keyword>
<evidence type="ECO:0000256" key="9">
    <source>
        <dbReference type="RuleBase" id="RU365028"/>
    </source>
</evidence>
<evidence type="ECO:0000313" key="11">
    <source>
        <dbReference type="EMBL" id="SHI04748.1"/>
    </source>
</evidence>
<feature type="domain" description="Sodium/calcium exchanger membrane region" evidence="10">
    <location>
        <begin position="5"/>
        <end position="156"/>
    </location>
</feature>
<feature type="transmembrane region" description="Helical" evidence="9">
    <location>
        <begin position="179"/>
        <end position="197"/>
    </location>
</feature>
<evidence type="ECO:0000256" key="1">
    <source>
        <dbReference type="ARBA" id="ARBA00004127"/>
    </source>
</evidence>
<keyword evidence="6 9" id="KW-1133">Transmembrane helix</keyword>
<dbReference type="Gene3D" id="1.20.1420.30">
    <property type="entry name" value="NCX, central ion-binding region"/>
    <property type="match status" value="1"/>
</dbReference>
<evidence type="ECO:0000256" key="7">
    <source>
        <dbReference type="ARBA" id="ARBA00023065"/>
    </source>
</evidence>
<comment type="similarity">
    <text evidence="9">Belongs to the Ca(2+):cation antiporter (CaCA) (TC 2.A.19) family.</text>
</comment>
<evidence type="ECO:0000256" key="4">
    <source>
        <dbReference type="ARBA" id="ARBA00022692"/>
    </source>
</evidence>
<dbReference type="InterPro" id="IPR004713">
    <property type="entry name" value="CaH_exchang"/>
</dbReference>
<keyword evidence="9" id="KW-0050">Antiport</keyword>
<name>A0A1M5XYY0_9CLOT</name>
<feature type="transmembrane region" description="Helical" evidence="9">
    <location>
        <begin position="252"/>
        <end position="273"/>
    </location>
</feature>
<dbReference type="OrthoDB" id="9776105at2"/>
<comment type="caution">
    <text evidence="9">Lacks conserved residue(s) required for the propagation of feature annotation.</text>
</comment>
<dbReference type="NCBIfam" id="TIGR00378">
    <property type="entry name" value="cax"/>
    <property type="match status" value="1"/>
</dbReference>
<dbReference type="InterPro" id="IPR044880">
    <property type="entry name" value="NCX_ion-bd_dom_sf"/>
</dbReference>
<organism evidence="11 12">
    <name type="scientific">Clostridium collagenovorans DSM 3089</name>
    <dbReference type="NCBI Taxonomy" id="1121306"/>
    <lineage>
        <taxon>Bacteria</taxon>
        <taxon>Bacillati</taxon>
        <taxon>Bacillota</taxon>
        <taxon>Clostridia</taxon>
        <taxon>Eubacteriales</taxon>
        <taxon>Clostridiaceae</taxon>
        <taxon>Clostridium</taxon>
    </lineage>
</organism>
<feature type="domain" description="Sodium/calcium exchanger membrane region" evidence="10">
    <location>
        <begin position="184"/>
        <end position="323"/>
    </location>
</feature>
<dbReference type="GO" id="GO:0006874">
    <property type="term" value="P:intracellular calcium ion homeostasis"/>
    <property type="evidence" value="ECO:0007669"/>
    <property type="project" value="TreeGrafter"/>
</dbReference>
<feature type="transmembrane region" description="Helical" evidence="9">
    <location>
        <begin position="102"/>
        <end position="120"/>
    </location>
</feature>
<feature type="transmembrane region" description="Helical" evidence="9">
    <location>
        <begin position="140"/>
        <end position="158"/>
    </location>
</feature>
<comment type="function">
    <text evidence="9">Ca(+)/H(+) antiporter that extrudes calcium in exchange for external protons.</text>
</comment>